<name>A0A6G1HHX4_9PEZI</name>
<feature type="region of interest" description="Disordered" evidence="1">
    <location>
        <begin position="1"/>
        <end position="23"/>
    </location>
</feature>
<reference evidence="2" key="1">
    <citation type="journal article" date="2020" name="Stud. Mycol.">
        <title>101 Dothideomycetes genomes: a test case for predicting lifestyles and emergence of pathogens.</title>
        <authorList>
            <person name="Haridas S."/>
            <person name="Albert R."/>
            <person name="Binder M."/>
            <person name="Bloem J."/>
            <person name="Labutti K."/>
            <person name="Salamov A."/>
            <person name="Andreopoulos B."/>
            <person name="Baker S."/>
            <person name="Barry K."/>
            <person name="Bills G."/>
            <person name="Bluhm B."/>
            <person name="Cannon C."/>
            <person name="Castanera R."/>
            <person name="Culley D."/>
            <person name="Daum C."/>
            <person name="Ezra D."/>
            <person name="Gonzalez J."/>
            <person name="Henrissat B."/>
            <person name="Kuo A."/>
            <person name="Liang C."/>
            <person name="Lipzen A."/>
            <person name="Lutzoni F."/>
            <person name="Magnuson J."/>
            <person name="Mondo S."/>
            <person name="Nolan M."/>
            <person name="Ohm R."/>
            <person name="Pangilinan J."/>
            <person name="Park H.-J."/>
            <person name="Ramirez L."/>
            <person name="Alfaro M."/>
            <person name="Sun H."/>
            <person name="Tritt A."/>
            <person name="Yoshinaga Y."/>
            <person name="Zwiers L.-H."/>
            <person name="Turgeon B."/>
            <person name="Goodwin S."/>
            <person name="Spatafora J."/>
            <person name="Crous P."/>
            <person name="Grigoriev I."/>
        </authorList>
    </citation>
    <scope>NUCLEOTIDE SEQUENCE</scope>
    <source>
        <strain evidence="2">CBS 262.69</strain>
    </source>
</reference>
<evidence type="ECO:0000256" key="1">
    <source>
        <dbReference type="SAM" id="MobiDB-lite"/>
    </source>
</evidence>
<organism evidence="2 3">
    <name type="scientific">Trichodelitschia bisporula</name>
    <dbReference type="NCBI Taxonomy" id="703511"/>
    <lineage>
        <taxon>Eukaryota</taxon>
        <taxon>Fungi</taxon>
        <taxon>Dikarya</taxon>
        <taxon>Ascomycota</taxon>
        <taxon>Pezizomycotina</taxon>
        <taxon>Dothideomycetes</taxon>
        <taxon>Dothideomycetes incertae sedis</taxon>
        <taxon>Phaeotrichales</taxon>
        <taxon>Phaeotrichaceae</taxon>
        <taxon>Trichodelitschia</taxon>
    </lineage>
</organism>
<keyword evidence="3" id="KW-1185">Reference proteome</keyword>
<evidence type="ECO:0000313" key="3">
    <source>
        <dbReference type="Proteomes" id="UP000799640"/>
    </source>
</evidence>
<accession>A0A6G1HHX4</accession>
<dbReference type="AlphaFoldDB" id="A0A6G1HHX4"/>
<protein>
    <submittedName>
        <fullName evidence="2">Uncharacterized protein</fullName>
    </submittedName>
</protein>
<sequence length="189" mass="20471">MSNILRVGQNGRPPRQGCPTLSASNTASLPAAGKSLAYHIQLFRCTSSLHLVAPTFQCPLAHPGHFAHQMGSNPTRRLFMAPVGPQSQVTGHLAPPHHPSEAELRTWHPGLASEGDVSVISVQGIGMWLSGRRQSFYMRLASVTACPVMKAPLAIGTSWRNGLSSRGPSFSQLWDARDTHMQRSSERST</sequence>
<dbReference type="Proteomes" id="UP000799640">
    <property type="component" value="Unassembled WGS sequence"/>
</dbReference>
<evidence type="ECO:0000313" key="2">
    <source>
        <dbReference type="EMBL" id="KAF2395663.1"/>
    </source>
</evidence>
<dbReference type="EMBL" id="ML996712">
    <property type="protein sequence ID" value="KAF2395663.1"/>
    <property type="molecule type" value="Genomic_DNA"/>
</dbReference>
<proteinExistence type="predicted"/>
<gene>
    <name evidence="2" type="ORF">EJ06DRAFT_267270</name>
</gene>